<dbReference type="Proteomes" id="UP001597183">
    <property type="component" value="Unassembled WGS sequence"/>
</dbReference>
<organism evidence="3 4">
    <name type="scientific">Actinoplanes sichuanensis</name>
    <dbReference type="NCBI Taxonomy" id="512349"/>
    <lineage>
        <taxon>Bacteria</taxon>
        <taxon>Bacillati</taxon>
        <taxon>Actinomycetota</taxon>
        <taxon>Actinomycetes</taxon>
        <taxon>Micromonosporales</taxon>
        <taxon>Micromonosporaceae</taxon>
        <taxon>Actinoplanes</taxon>
    </lineage>
</organism>
<evidence type="ECO:0000256" key="1">
    <source>
        <dbReference type="SAM" id="MobiDB-lite"/>
    </source>
</evidence>
<gene>
    <name evidence="3" type="ORF">ACFQ5G_18635</name>
</gene>
<dbReference type="Pfam" id="PF14062">
    <property type="entry name" value="DUF4253"/>
    <property type="match status" value="1"/>
</dbReference>
<dbReference type="EMBL" id="JBHTMK010000023">
    <property type="protein sequence ID" value="MFD1367378.1"/>
    <property type="molecule type" value="Genomic_DNA"/>
</dbReference>
<evidence type="ECO:0000259" key="2">
    <source>
        <dbReference type="Pfam" id="PF14062"/>
    </source>
</evidence>
<dbReference type="RefSeq" id="WP_317796048.1">
    <property type="nucleotide sequence ID" value="NZ_AP028461.1"/>
</dbReference>
<name>A0ABW4AB11_9ACTN</name>
<evidence type="ECO:0000313" key="4">
    <source>
        <dbReference type="Proteomes" id="UP001597183"/>
    </source>
</evidence>
<feature type="region of interest" description="Disordered" evidence="1">
    <location>
        <begin position="86"/>
        <end position="107"/>
    </location>
</feature>
<accession>A0ABW4AB11</accession>
<sequence>MRQILEAAGLASHPAEPYRVHDETVIVVDIVGDAHQMWRTARAGLSDHYPVLVSPGFLVTDSDFHHPLPPSEVIRLAQGFDVEDHLTRRPGSQMPGARGRDPELLGTGEEGYDLDAYDVESFGVPEALVIVPRPEPWAAFAYVDGYVGLLGQRSEVMTSAARSWFERYRAEPTVIGLACGFTVPRPPADPADAERLAAEHVGVAGLTAGTSIRAYARALMELDHWSLYDRP</sequence>
<protein>
    <submittedName>
        <fullName evidence="3">DUF4253 domain-containing protein</fullName>
    </submittedName>
</protein>
<dbReference type="InterPro" id="IPR025349">
    <property type="entry name" value="DUF4253"/>
</dbReference>
<proteinExistence type="predicted"/>
<evidence type="ECO:0000313" key="3">
    <source>
        <dbReference type="EMBL" id="MFD1367378.1"/>
    </source>
</evidence>
<feature type="domain" description="DUF4253" evidence="2">
    <location>
        <begin position="128"/>
        <end position="228"/>
    </location>
</feature>
<reference evidence="4" key="1">
    <citation type="journal article" date="2019" name="Int. J. Syst. Evol. Microbiol.">
        <title>The Global Catalogue of Microorganisms (GCM) 10K type strain sequencing project: providing services to taxonomists for standard genome sequencing and annotation.</title>
        <authorList>
            <consortium name="The Broad Institute Genomics Platform"/>
            <consortium name="The Broad Institute Genome Sequencing Center for Infectious Disease"/>
            <person name="Wu L."/>
            <person name="Ma J."/>
        </authorList>
    </citation>
    <scope>NUCLEOTIDE SEQUENCE [LARGE SCALE GENOMIC DNA]</scope>
    <source>
        <strain evidence="4">CCM 7526</strain>
    </source>
</reference>
<comment type="caution">
    <text evidence="3">The sequence shown here is derived from an EMBL/GenBank/DDBJ whole genome shotgun (WGS) entry which is preliminary data.</text>
</comment>
<keyword evidence="4" id="KW-1185">Reference proteome</keyword>